<dbReference type="Proteomes" id="UP000725002">
    <property type="component" value="Unassembled WGS sequence"/>
</dbReference>
<name>A0A940DSM3_9BACT</name>
<protein>
    <recommendedName>
        <fullName evidence="4">Carboxypeptidase regulatory-like domain-containing protein</fullName>
    </recommendedName>
</protein>
<accession>A0A940DSM3</accession>
<proteinExistence type="predicted"/>
<dbReference type="AlphaFoldDB" id="A0A940DSM3"/>
<reference evidence="2" key="1">
    <citation type="submission" date="2020-10" db="EMBL/GenBank/DDBJ databases">
        <authorList>
            <person name="Gilroy R."/>
        </authorList>
    </citation>
    <scope>NUCLEOTIDE SEQUENCE</scope>
    <source>
        <strain evidence="2">G3-8215</strain>
    </source>
</reference>
<dbReference type="EMBL" id="JADILV010000066">
    <property type="protein sequence ID" value="MBO8484289.1"/>
    <property type="molecule type" value="Genomic_DNA"/>
</dbReference>
<sequence>MRKILTAALLLLGITAFAQQHSVKGTVTDQNGYPVIGMAVQEQGTSN</sequence>
<organism evidence="2 3">
    <name type="scientific">Candidatus Cryptobacteroides avicola</name>
    <dbReference type="NCBI Taxonomy" id="2840757"/>
    <lineage>
        <taxon>Bacteria</taxon>
        <taxon>Pseudomonadati</taxon>
        <taxon>Bacteroidota</taxon>
        <taxon>Bacteroidia</taxon>
        <taxon>Bacteroidales</taxon>
        <taxon>Candidatus Cryptobacteroides</taxon>
    </lineage>
</organism>
<keyword evidence="1" id="KW-0732">Signal</keyword>
<feature type="signal peptide" evidence="1">
    <location>
        <begin position="1"/>
        <end position="18"/>
    </location>
</feature>
<feature type="chain" id="PRO_5037176279" description="Carboxypeptidase regulatory-like domain-containing protein" evidence="1">
    <location>
        <begin position="19"/>
        <end position="47"/>
    </location>
</feature>
<feature type="non-terminal residue" evidence="2">
    <location>
        <position position="47"/>
    </location>
</feature>
<gene>
    <name evidence="2" type="ORF">IAB75_09290</name>
</gene>
<evidence type="ECO:0000313" key="3">
    <source>
        <dbReference type="Proteomes" id="UP000725002"/>
    </source>
</evidence>
<evidence type="ECO:0000313" key="2">
    <source>
        <dbReference type="EMBL" id="MBO8484289.1"/>
    </source>
</evidence>
<evidence type="ECO:0000256" key="1">
    <source>
        <dbReference type="SAM" id="SignalP"/>
    </source>
</evidence>
<reference evidence="2" key="2">
    <citation type="journal article" date="2021" name="PeerJ">
        <title>Extensive microbial diversity within the chicken gut microbiome revealed by metagenomics and culture.</title>
        <authorList>
            <person name="Gilroy R."/>
            <person name="Ravi A."/>
            <person name="Getino M."/>
            <person name="Pursley I."/>
            <person name="Horton D.L."/>
            <person name="Alikhan N.F."/>
            <person name="Baker D."/>
            <person name="Gharbi K."/>
            <person name="Hall N."/>
            <person name="Watson M."/>
            <person name="Adriaenssens E.M."/>
            <person name="Foster-Nyarko E."/>
            <person name="Jarju S."/>
            <person name="Secka A."/>
            <person name="Antonio M."/>
            <person name="Oren A."/>
            <person name="Chaudhuri R.R."/>
            <person name="La Ragione R."/>
            <person name="Hildebrand F."/>
            <person name="Pallen M.J."/>
        </authorList>
    </citation>
    <scope>NUCLEOTIDE SEQUENCE</scope>
    <source>
        <strain evidence="2">G3-8215</strain>
    </source>
</reference>
<evidence type="ECO:0008006" key="4">
    <source>
        <dbReference type="Google" id="ProtNLM"/>
    </source>
</evidence>
<comment type="caution">
    <text evidence="2">The sequence shown here is derived from an EMBL/GenBank/DDBJ whole genome shotgun (WGS) entry which is preliminary data.</text>
</comment>